<dbReference type="Pfam" id="PF00931">
    <property type="entry name" value="NB-ARC"/>
    <property type="match status" value="1"/>
</dbReference>
<dbReference type="InterPro" id="IPR003593">
    <property type="entry name" value="AAA+_ATPase"/>
</dbReference>
<comment type="caution">
    <text evidence="7">The sequence shown here is derived from an EMBL/GenBank/DDBJ whole genome shotgun (WGS) entry which is preliminary data.</text>
</comment>
<proteinExistence type="inferred from homology"/>
<dbReference type="Proteomes" id="UP000323000">
    <property type="component" value="Chromosome 3"/>
</dbReference>
<dbReference type="Gene3D" id="3.80.10.10">
    <property type="entry name" value="Ribonuclease Inhibitor"/>
    <property type="match status" value="4"/>
</dbReference>
<dbReference type="Pfam" id="PF23247">
    <property type="entry name" value="LRR_RPS2"/>
    <property type="match status" value="3"/>
</dbReference>
<dbReference type="SUPFAM" id="SSF52540">
    <property type="entry name" value="P-loop containing nucleoside triphosphate hydrolases"/>
    <property type="match status" value="1"/>
</dbReference>
<feature type="coiled-coil region" evidence="5">
    <location>
        <begin position="27"/>
        <end position="54"/>
    </location>
</feature>
<dbReference type="GO" id="GO:0006952">
    <property type="term" value="P:defense response"/>
    <property type="evidence" value="ECO:0007669"/>
    <property type="project" value="UniProtKB-KW"/>
</dbReference>
<name>A0A5C7I991_9ROSI</name>
<evidence type="ECO:0000256" key="1">
    <source>
        <dbReference type="ARBA" id="ARBA00008894"/>
    </source>
</evidence>
<dbReference type="InterPro" id="IPR032675">
    <property type="entry name" value="LRR_dom_sf"/>
</dbReference>
<sequence>MDGFAISVASKVAEYLVGPIVRPFRYIWNYNNNFENLENEVKKLEGRRETIQHLVVDATRQGDEIFEHVQDWLDSANQIIAEASAIIEDNKKANLKCCKGLCPNPKKRFQLSKQVAEKVEAVAEVHEVGKFGQVVSYHTVPGETWLPSIKGYEAFDSGIPTLNNVLDALSDPDVNMVGVYGMGGIGKTTLAKEVARQAKEGTLFKVDEIVFVEVSEKPDIEKIQGVIADKLGLVFTQVSEFGRARKLCERLKKEKSILIVLDNIWGSILETVGIPYGDNHKGCKLLLTARSRDVLSNQMGSQKNFSIDVLNVEDAWSLFKKTIGACIEQRELQSVAVDVANTCGGMPIAIVTTAKALRNKRVCEWNNALRQLTMPSLKNFEGVAAKAYLSIQLSYDHLGVELKSTFLLCSMMQHTWCDSPVEYLLRYGIGLDTPDNQRFSMHDVVRDVARSIAFRHHHAFTVTNGIIPRDWTDENVLKYCTEIFLHDITEIPEELECPQLKCFYMKPRIGLRKSVTDISVIGELKKLEILSFFYCNIEQLCKEMDRPSQLRFNFTQWEVDDEQVLDTRIFNASLNELNQLSHFTALEIEVPDANILPIGLFSKKLERYKICIGDNWHECEWRKLYETSRTLKLYLSTRICLEDGVIAQLKGIRDLYLDGISGFRNVYELHNKGFPELKYLNVKNNPNFLSITDSVQLVSPDAFPLLESLYLSNLVNLEKIHNGQLSAQSFHQLKTIEVRNCDKLKIIFSFSVARGLPQLQEVKVIECKNMEEIFVTEGEDVSNIEVSDNIQLNQLRFVALECLPELISFCSKVKAPSSPQRGQKLLIEDHHELDNPPLFFNEKVLFPNLEALELYAINSEKIWHQQHPTISNTSRFNSGNYIEFPSLKQMEIRECPEMKAFILNDKVAFPSLEELEFNHMDNLKIIWHNQVANDSFMNLKSFKIENCQHLSTVFPSYLCERLWRLETLTVTRCGSLEEIFDLQGLNIIEEAHSMTSTQLRILNLSYLPKLKQVWNLDPKGLFSFQNLCKVEVSNCGAMKNLFPASFSRSDLLHLEQLSVSYSGVEEIVAAKEEGSEAETTFVFPRLTYLSLYDLHELRCFYRGVHNAKWPVLEYLQVHCCDKIEILLASEFPCLQENSQHGNSDMITTQQPFFLVEKGFPNLKDLKISGKAMTAIWQGQYPENFFHKLKFLKVYFDESAALPLGPLQRFQNLENLTLSHCSYKEIFLYGEVDKHARALPQIKCLTISGLGDLKQDFILDLSLQNLTILKVRNCGRMINLLTSSAAKSLVQLREMSIEDCNTMLDVVANDGDITGDDEIVFSQLVSLTIECLSSLTSFCSGNYTIKFPSLETLIVENCPKMEIFSPGVLSTPRLQKSMAKQCTVGGRHLGG</sequence>
<dbReference type="PANTHER" id="PTHR33463:SF198">
    <property type="entry name" value="RPP4C3"/>
    <property type="match status" value="1"/>
</dbReference>
<evidence type="ECO:0000313" key="7">
    <source>
        <dbReference type="EMBL" id="TXG65724.1"/>
    </source>
</evidence>
<dbReference type="InterPro" id="IPR002182">
    <property type="entry name" value="NB-ARC"/>
</dbReference>
<organism evidence="7 8">
    <name type="scientific">Acer yangbiense</name>
    <dbReference type="NCBI Taxonomy" id="1000413"/>
    <lineage>
        <taxon>Eukaryota</taxon>
        <taxon>Viridiplantae</taxon>
        <taxon>Streptophyta</taxon>
        <taxon>Embryophyta</taxon>
        <taxon>Tracheophyta</taxon>
        <taxon>Spermatophyta</taxon>
        <taxon>Magnoliopsida</taxon>
        <taxon>eudicotyledons</taxon>
        <taxon>Gunneridae</taxon>
        <taxon>Pentapetalae</taxon>
        <taxon>rosids</taxon>
        <taxon>malvids</taxon>
        <taxon>Sapindales</taxon>
        <taxon>Sapindaceae</taxon>
        <taxon>Hippocastanoideae</taxon>
        <taxon>Acereae</taxon>
        <taxon>Acer</taxon>
    </lineage>
</organism>
<dbReference type="SMART" id="SM00382">
    <property type="entry name" value="AAA"/>
    <property type="match status" value="1"/>
</dbReference>
<dbReference type="GO" id="GO:0005524">
    <property type="term" value="F:ATP binding"/>
    <property type="evidence" value="ECO:0007669"/>
    <property type="project" value="UniProtKB-KW"/>
</dbReference>
<reference evidence="8" key="1">
    <citation type="journal article" date="2019" name="Gigascience">
        <title>De novo genome assembly of the endangered Acer yangbiense, a plant species with extremely small populations endemic to Yunnan Province, China.</title>
        <authorList>
            <person name="Yang J."/>
            <person name="Wariss H.M."/>
            <person name="Tao L."/>
            <person name="Zhang R."/>
            <person name="Yun Q."/>
            <person name="Hollingsworth P."/>
            <person name="Dao Z."/>
            <person name="Luo G."/>
            <person name="Guo H."/>
            <person name="Ma Y."/>
            <person name="Sun W."/>
        </authorList>
    </citation>
    <scope>NUCLEOTIDE SEQUENCE [LARGE SCALE GENOMIC DNA]</scope>
    <source>
        <strain evidence="8">cv. Malutang</strain>
    </source>
</reference>
<gene>
    <name evidence="7" type="ORF">EZV62_006999</name>
</gene>
<dbReference type="InterPro" id="IPR050905">
    <property type="entry name" value="Plant_NBS-LRR"/>
</dbReference>
<dbReference type="EMBL" id="VAHF01000003">
    <property type="protein sequence ID" value="TXG65724.1"/>
    <property type="molecule type" value="Genomic_DNA"/>
</dbReference>
<dbReference type="Gene3D" id="3.40.50.300">
    <property type="entry name" value="P-loop containing nucleotide triphosphate hydrolases"/>
    <property type="match status" value="1"/>
</dbReference>
<keyword evidence="8" id="KW-1185">Reference proteome</keyword>
<protein>
    <recommendedName>
        <fullName evidence="6">AAA+ ATPase domain-containing protein</fullName>
    </recommendedName>
</protein>
<dbReference type="InterPro" id="IPR057135">
    <property type="entry name" value="At4g27190-like_LRR"/>
</dbReference>
<dbReference type="OrthoDB" id="3794806at2759"/>
<evidence type="ECO:0000256" key="4">
    <source>
        <dbReference type="ARBA" id="ARBA00022840"/>
    </source>
</evidence>
<evidence type="ECO:0000313" key="8">
    <source>
        <dbReference type="Proteomes" id="UP000323000"/>
    </source>
</evidence>
<evidence type="ECO:0000256" key="2">
    <source>
        <dbReference type="ARBA" id="ARBA00022741"/>
    </source>
</evidence>
<dbReference type="SUPFAM" id="SSF52058">
    <property type="entry name" value="L domain-like"/>
    <property type="match status" value="2"/>
</dbReference>
<keyword evidence="3" id="KW-0611">Plant defense</keyword>
<dbReference type="PRINTS" id="PR00364">
    <property type="entry name" value="DISEASERSIST"/>
</dbReference>
<evidence type="ECO:0000256" key="3">
    <source>
        <dbReference type="ARBA" id="ARBA00022821"/>
    </source>
</evidence>
<dbReference type="PANTHER" id="PTHR33463">
    <property type="entry name" value="NB-ARC DOMAIN-CONTAINING PROTEIN-RELATED"/>
    <property type="match status" value="1"/>
</dbReference>
<dbReference type="InterPro" id="IPR042197">
    <property type="entry name" value="Apaf_helical"/>
</dbReference>
<dbReference type="InterPro" id="IPR027417">
    <property type="entry name" value="P-loop_NTPase"/>
</dbReference>
<keyword evidence="2" id="KW-0547">Nucleotide-binding</keyword>
<evidence type="ECO:0000259" key="6">
    <source>
        <dbReference type="SMART" id="SM00382"/>
    </source>
</evidence>
<evidence type="ECO:0000256" key="5">
    <source>
        <dbReference type="SAM" id="Coils"/>
    </source>
</evidence>
<accession>A0A5C7I991</accession>
<dbReference type="GO" id="GO:0043531">
    <property type="term" value="F:ADP binding"/>
    <property type="evidence" value="ECO:0007669"/>
    <property type="project" value="InterPro"/>
</dbReference>
<keyword evidence="4" id="KW-0067">ATP-binding</keyword>
<keyword evidence="5" id="KW-0175">Coiled coil</keyword>
<comment type="similarity">
    <text evidence="1">Belongs to the disease resistance NB-LRR family.</text>
</comment>
<feature type="domain" description="AAA+ ATPase" evidence="6">
    <location>
        <begin position="173"/>
        <end position="313"/>
    </location>
</feature>
<dbReference type="Gene3D" id="1.10.8.430">
    <property type="entry name" value="Helical domain of apoptotic protease-activating factors"/>
    <property type="match status" value="1"/>
</dbReference>